<evidence type="ECO:0000313" key="5">
    <source>
        <dbReference type="EMBL" id="MFD1510361.1"/>
    </source>
</evidence>
<gene>
    <name evidence="5" type="ORF">ACFTOW_13200</name>
</gene>
<evidence type="ECO:0000313" key="6">
    <source>
        <dbReference type="Proteomes" id="UP001597186"/>
    </source>
</evidence>
<comment type="cofactor">
    <cofactor evidence="1">
        <name>Mg(2+)</name>
        <dbReference type="ChEBI" id="CHEBI:18420"/>
    </cofactor>
</comment>
<keyword evidence="2 5" id="KW-0378">Hydrolase</keyword>
<dbReference type="InterPro" id="IPR015797">
    <property type="entry name" value="NUDIX_hydrolase-like_dom_sf"/>
</dbReference>
<dbReference type="Gene3D" id="3.90.79.10">
    <property type="entry name" value="Nucleoside Triphosphate Pyrophosphohydrolase"/>
    <property type="match status" value="1"/>
</dbReference>
<evidence type="ECO:0000259" key="4">
    <source>
        <dbReference type="PROSITE" id="PS51462"/>
    </source>
</evidence>
<dbReference type="PANTHER" id="PTHR43046">
    <property type="entry name" value="GDP-MANNOSE MANNOSYL HYDROLASE"/>
    <property type="match status" value="1"/>
</dbReference>
<evidence type="ECO:0000256" key="1">
    <source>
        <dbReference type="ARBA" id="ARBA00001946"/>
    </source>
</evidence>
<evidence type="ECO:0000256" key="2">
    <source>
        <dbReference type="ARBA" id="ARBA00022801"/>
    </source>
</evidence>
<keyword evidence="3" id="KW-0460">Magnesium</keyword>
<dbReference type="PROSITE" id="PS00893">
    <property type="entry name" value="NUDIX_BOX"/>
    <property type="match status" value="1"/>
</dbReference>
<dbReference type="GO" id="GO:0016787">
    <property type="term" value="F:hydrolase activity"/>
    <property type="evidence" value="ECO:0007669"/>
    <property type="project" value="UniProtKB-KW"/>
</dbReference>
<dbReference type="SUPFAM" id="SSF55811">
    <property type="entry name" value="Nudix"/>
    <property type="match status" value="1"/>
</dbReference>
<dbReference type="InterPro" id="IPR020084">
    <property type="entry name" value="NUDIX_hydrolase_CS"/>
</dbReference>
<dbReference type="EMBL" id="JBHUDD010000059">
    <property type="protein sequence ID" value="MFD1510361.1"/>
    <property type="molecule type" value="Genomic_DNA"/>
</dbReference>
<evidence type="ECO:0000256" key="3">
    <source>
        <dbReference type="ARBA" id="ARBA00022842"/>
    </source>
</evidence>
<dbReference type="PROSITE" id="PS51462">
    <property type="entry name" value="NUDIX"/>
    <property type="match status" value="1"/>
</dbReference>
<reference evidence="6" key="1">
    <citation type="journal article" date="2019" name="Int. J. Syst. Evol. Microbiol.">
        <title>The Global Catalogue of Microorganisms (GCM) 10K type strain sequencing project: providing services to taxonomists for standard genome sequencing and annotation.</title>
        <authorList>
            <consortium name="The Broad Institute Genomics Platform"/>
            <consortium name="The Broad Institute Genome Sequencing Center for Infectious Disease"/>
            <person name="Wu L."/>
            <person name="Ma J."/>
        </authorList>
    </citation>
    <scope>NUCLEOTIDE SEQUENCE [LARGE SCALE GENOMIC DNA]</scope>
    <source>
        <strain evidence="6">CGMCC 1.12477</strain>
    </source>
</reference>
<accession>A0ABW4EJN0</accession>
<proteinExistence type="predicted"/>
<sequence>MEHDSDFTGAKLALFLGGRLAVIRRDDRDGLVWPGYWDFPGGGREGAESPADCALRETHEELGLAVPPEALVWRRAFLRPDGAVGWFFAAHLPGEWADRVRFGDEGQEWGLIAAQDYLAHPLGIPYFKERLRLYLMVTRSDVG</sequence>
<organism evidence="5 6">
    <name type="scientific">Lacimonas salitolerans</name>
    <dbReference type="NCBI Taxonomy" id="1323750"/>
    <lineage>
        <taxon>Bacteria</taxon>
        <taxon>Pseudomonadati</taxon>
        <taxon>Pseudomonadota</taxon>
        <taxon>Alphaproteobacteria</taxon>
        <taxon>Rhodobacterales</taxon>
        <taxon>Paracoccaceae</taxon>
        <taxon>Lacimonas</taxon>
    </lineage>
</organism>
<dbReference type="PANTHER" id="PTHR43046:SF12">
    <property type="entry name" value="GDP-MANNOSE MANNOSYL HYDROLASE"/>
    <property type="match status" value="1"/>
</dbReference>
<dbReference type="Proteomes" id="UP001597186">
    <property type="component" value="Unassembled WGS sequence"/>
</dbReference>
<dbReference type="Pfam" id="PF00293">
    <property type="entry name" value="NUDIX"/>
    <property type="match status" value="1"/>
</dbReference>
<dbReference type="CDD" id="cd04682">
    <property type="entry name" value="NUDIX_Hydrolase"/>
    <property type="match status" value="1"/>
</dbReference>
<feature type="domain" description="Nudix hydrolase" evidence="4">
    <location>
        <begin position="5"/>
        <end position="137"/>
    </location>
</feature>
<protein>
    <submittedName>
        <fullName evidence="5">NUDIX hydrolase</fullName>
    </submittedName>
</protein>
<keyword evidence="6" id="KW-1185">Reference proteome</keyword>
<dbReference type="InterPro" id="IPR000086">
    <property type="entry name" value="NUDIX_hydrolase_dom"/>
</dbReference>
<comment type="caution">
    <text evidence="5">The sequence shown here is derived from an EMBL/GenBank/DDBJ whole genome shotgun (WGS) entry which is preliminary data.</text>
</comment>
<dbReference type="RefSeq" id="WP_379916452.1">
    <property type="nucleotide sequence ID" value="NZ_JBHUDD010000059.1"/>
</dbReference>
<name>A0ABW4EJN0_9RHOB</name>